<keyword evidence="2" id="KW-1185">Reference proteome</keyword>
<evidence type="ECO:0000313" key="1">
    <source>
        <dbReference type="EMBL" id="CAG8663116.1"/>
    </source>
</evidence>
<feature type="non-terminal residue" evidence="1">
    <location>
        <position position="1"/>
    </location>
</feature>
<reference evidence="1" key="1">
    <citation type="submission" date="2021-06" db="EMBL/GenBank/DDBJ databases">
        <authorList>
            <person name="Kallberg Y."/>
            <person name="Tangrot J."/>
            <person name="Rosling A."/>
        </authorList>
    </citation>
    <scope>NUCLEOTIDE SEQUENCE</scope>
    <source>
        <strain evidence="1">BR232B</strain>
    </source>
</reference>
<organism evidence="1 2">
    <name type="scientific">Paraglomus brasilianum</name>
    <dbReference type="NCBI Taxonomy" id="144538"/>
    <lineage>
        <taxon>Eukaryota</taxon>
        <taxon>Fungi</taxon>
        <taxon>Fungi incertae sedis</taxon>
        <taxon>Mucoromycota</taxon>
        <taxon>Glomeromycotina</taxon>
        <taxon>Glomeromycetes</taxon>
        <taxon>Paraglomerales</taxon>
        <taxon>Paraglomeraceae</taxon>
        <taxon>Paraglomus</taxon>
    </lineage>
</organism>
<dbReference type="AlphaFoldDB" id="A0A9N9E972"/>
<gene>
    <name evidence="1" type="ORF">PBRASI_LOCUS10895</name>
</gene>
<accession>A0A9N9E972</accession>
<evidence type="ECO:0000313" key="2">
    <source>
        <dbReference type="Proteomes" id="UP000789739"/>
    </source>
</evidence>
<sequence>TNNPEGISQRPDIGGDGNINVPLKPEELYTFKLRQNEFVIESLFEGYLPNFSDTRLQTAVLMPVTPLPQASSET</sequence>
<feature type="non-terminal residue" evidence="1">
    <location>
        <position position="74"/>
    </location>
</feature>
<protein>
    <submittedName>
        <fullName evidence="1">9823_t:CDS:1</fullName>
    </submittedName>
</protein>
<comment type="caution">
    <text evidence="1">The sequence shown here is derived from an EMBL/GenBank/DDBJ whole genome shotgun (WGS) entry which is preliminary data.</text>
</comment>
<proteinExistence type="predicted"/>
<name>A0A9N9E972_9GLOM</name>
<dbReference type="EMBL" id="CAJVPI010003880">
    <property type="protein sequence ID" value="CAG8663116.1"/>
    <property type="molecule type" value="Genomic_DNA"/>
</dbReference>
<dbReference type="Proteomes" id="UP000789739">
    <property type="component" value="Unassembled WGS sequence"/>
</dbReference>